<dbReference type="EMBL" id="WEZT01000004">
    <property type="protein sequence ID" value="MYV04820.1"/>
    <property type="molecule type" value="Genomic_DNA"/>
</dbReference>
<dbReference type="InterPro" id="IPR018337">
    <property type="entry name" value="Cell_wall/Cho-bd_repeat"/>
</dbReference>
<name>A0A7C9IRB1_9LACO</name>
<dbReference type="Gene3D" id="2.10.270.10">
    <property type="entry name" value="Cholin Binding"/>
    <property type="match status" value="2"/>
</dbReference>
<dbReference type="Pfam" id="PF00149">
    <property type="entry name" value="Metallophos"/>
    <property type="match status" value="1"/>
</dbReference>
<dbReference type="InterPro" id="IPR004843">
    <property type="entry name" value="Calcineurin-like_PHP"/>
</dbReference>
<reference evidence="3 4" key="1">
    <citation type="journal article" date="2019" name="Appl. Environ. Microbiol.">
        <title>Genetic determinants of hydroxycinnamic acid metabolism in heterofermentative lactobacilli.</title>
        <authorList>
            <person name="Gaur G."/>
            <person name="Oh J.H."/>
            <person name="Filannino P."/>
            <person name="Gobbetti M."/>
            <person name="van Pijkeren J.P."/>
            <person name="Ganzle M.G."/>
        </authorList>
    </citation>
    <scope>NUCLEOTIDE SEQUENCE [LARGE SCALE GENOMIC DNA]</scope>
    <source>
        <strain evidence="3 4">FUA3583</strain>
    </source>
</reference>
<dbReference type="Pfam" id="PF19127">
    <property type="entry name" value="Choline_bind_3"/>
    <property type="match status" value="1"/>
</dbReference>
<sequence>MVKNNVKNINNSLYGFDNDGHLLHGWQTVNNSPYFFDDNGIAQVGWIDYNGHRYYMTNAGVMKNWFQVNGSYYYGPDDGAIRYGWINYNNGVFYTNSNGVMLTGIQSIDDKRYRFNEAGQMWHGWYQLNGNLYNWYYSDPNSGVIQPSGPAHINGYDFNFGQDGLAIRDMSPYFDEFIQQVQKDKTPTSFIISLITDVHFQTNSRSWENFQNGEPDTRTQLSLDNLDNQNKLANALGIAYKISLGDAVNGTATSKANQFADLDEFASKFMQDKDKVKVFMVPGNHDLNHQSDDKYNNTNEGLTAQDEYNHILKPSDQYGVNDPNTTPALDNLRQSIETEHGSRIYYDQSRKLVSFFINDFDDTRALKDGKLAVDIQSYGGVSAAQINWIVQELQHVPSDYHVMFYMHSSLPGVFENEVNLAPSDGNQWGIYNGTLLRSIIEAFQNGTLQKQSDGAYKDVPLHLDSKQDTALNFALSVPNVTNSYPSEDPAFYTVKPTDVSFTGTAGRVIAVMNGHWHSDNESTQNNVLYVETNSAFPDTRTNHYGKRPVDSLQEGAQDFITVDIPNHKITFSRFGEGDGKTRFMTRAYNFGIGATNNPIN</sequence>
<proteinExistence type="predicted"/>
<evidence type="ECO:0000259" key="2">
    <source>
        <dbReference type="Pfam" id="PF00149"/>
    </source>
</evidence>
<keyword evidence="1" id="KW-0677">Repeat</keyword>
<dbReference type="GO" id="GO:0016787">
    <property type="term" value="F:hydrolase activity"/>
    <property type="evidence" value="ECO:0007669"/>
    <property type="project" value="InterPro"/>
</dbReference>
<accession>A0A7C9IRB1</accession>
<dbReference type="Gene3D" id="3.60.21.10">
    <property type="match status" value="1"/>
</dbReference>
<comment type="caution">
    <text evidence="3">The sequence shown here is derived from an EMBL/GenBank/DDBJ whole genome shotgun (WGS) entry which is preliminary data.</text>
</comment>
<evidence type="ECO:0000313" key="3">
    <source>
        <dbReference type="EMBL" id="MYV04820.1"/>
    </source>
</evidence>
<dbReference type="InterPro" id="IPR029052">
    <property type="entry name" value="Metallo-depent_PP-like"/>
</dbReference>
<dbReference type="AlphaFoldDB" id="A0A7C9IRB1"/>
<evidence type="ECO:0000313" key="4">
    <source>
        <dbReference type="Proteomes" id="UP000480570"/>
    </source>
</evidence>
<dbReference type="Proteomes" id="UP000480570">
    <property type="component" value="Unassembled WGS sequence"/>
</dbReference>
<organism evidence="3 4">
    <name type="scientific">Furfurilactobacillus rossiae</name>
    <dbReference type="NCBI Taxonomy" id="231049"/>
    <lineage>
        <taxon>Bacteria</taxon>
        <taxon>Bacillati</taxon>
        <taxon>Bacillota</taxon>
        <taxon>Bacilli</taxon>
        <taxon>Lactobacillales</taxon>
        <taxon>Lactobacillaceae</taxon>
        <taxon>Furfurilactobacillus</taxon>
    </lineage>
</organism>
<dbReference type="Pfam" id="PF01473">
    <property type="entry name" value="Choline_bind_1"/>
    <property type="match status" value="1"/>
</dbReference>
<evidence type="ECO:0000256" key="1">
    <source>
        <dbReference type="ARBA" id="ARBA00022737"/>
    </source>
</evidence>
<dbReference type="SUPFAM" id="SSF69360">
    <property type="entry name" value="Cell wall binding repeat"/>
    <property type="match status" value="1"/>
</dbReference>
<dbReference type="SUPFAM" id="SSF56300">
    <property type="entry name" value="Metallo-dependent phosphatases"/>
    <property type="match status" value="1"/>
</dbReference>
<feature type="domain" description="Calcineurin-like phosphoesterase" evidence="2">
    <location>
        <begin position="194"/>
        <end position="351"/>
    </location>
</feature>
<protein>
    <recommendedName>
        <fullName evidence="2">Calcineurin-like phosphoesterase domain-containing protein</fullName>
    </recommendedName>
</protein>
<gene>
    <name evidence="3" type="ORF">GB992_02850</name>
</gene>